<gene>
    <name evidence="3" type="ORF">KSX_20950</name>
</gene>
<dbReference type="InterPro" id="IPR011659">
    <property type="entry name" value="WD40"/>
</dbReference>
<dbReference type="Proteomes" id="UP000612362">
    <property type="component" value="Unassembled WGS sequence"/>
</dbReference>
<dbReference type="EMBL" id="BNJF01000001">
    <property type="protein sequence ID" value="GHO43932.1"/>
    <property type="molecule type" value="Genomic_DNA"/>
</dbReference>
<dbReference type="PANTHER" id="PTHR36842:SF1">
    <property type="entry name" value="PROTEIN TOLB"/>
    <property type="match status" value="1"/>
</dbReference>
<dbReference type="PANTHER" id="PTHR36842">
    <property type="entry name" value="PROTEIN TOLB HOMOLOG"/>
    <property type="match status" value="1"/>
</dbReference>
<keyword evidence="4" id="KW-1185">Reference proteome</keyword>
<dbReference type="InterPro" id="IPR011042">
    <property type="entry name" value="6-blade_b-propeller_TolB-like"/>
</dbReference>
<feature type="region of interest" description="Disordered" evidence="2">
    <location>
        <begin position="172"/>
        <end position="200"/>
    </location>
</feature>
<evidence type="ECO:0000256" key="2">
    <source>
        <dbReference type="SAM" id="MobiDB-lite"/>
    </source>
</evidence>
<protein>
    <submittedName>
        <fullName evidence="3">Uncharacterized protein</fullName>
    </submittedName>
</protein>
<dbReference type="AlphaFoldDB" id="A0A8J3MPL0"/>
<dbReference type="Pfam" id="PF07676">
    <property type="entry name" value="PD40"/>
    <property type="match status" value="4"/>
</dbReference>
<evidence type="ECO:0000313" key="3">
    <source>
        <dbReference type="EMBL" id="GHO43932.1"/>
    </source>
</evidence>
<evidence type="ECO:0000313" key="4">
    <source>
        <dbReference type="Proteomes" id="UP000612362"/>
    </source>
</evidence>
<name>A0A8J3MPL0_9CHLR</name>
<reference evidence="3" key="1">
    <citation type="submission" date="2020-10" db="EMBL/GenBank/DDBJ databases">
        <title>Taxonomic study of unclassified bacteria belonging to the class Ktedonobacteria.</title>
        <authorList>
            <person name="Yabe S."/>
            <person name="Wang C.M."/>
            <person name="Zheng Y."/>
            <person name="Sakai Y."/>
            <person name="Cavaletti L."/>
            <person name="Monciardini P."/>
            <person name="Donadio S."/>
        </authorList>
    </citation>
    <scope>NUCLEOTIDE SEQUENCE</scope>
    <source>
        <strain evidence="3">SOSP1-1</strain>
    </source>
</reference>
<organism evidence="3 4">
    <name type="scientific">Ktedonospora formicarum</name>
    <dbReference type="NCBI Taxonomy" id="2778364"/>
    <lineage>
        <taxon>Bacteria</taxon>
        <taxon>Bacillati</taxon>
        <taxon>Chloroflexota</taxon>
        <taxon>Ktedonobacteria</taxon>
        <taxon>Ktedonobacterales</taxon>
        <taxon>Ktedonobacteraceae</taxon>
        <taxon>Ktedonospora</taxon>
    </lineage>
</organism>
<proteinExistence type="inferred from homology"/>
<dbReference type="SUPFAM" id="SSF82171">
    <property type="entry name" value="DPP6 N-terminal domain-like"/>
    <property type="match status" value="1"/>
</dbReference>
<accession>A0A8J3MPL0</accession>
<dbReference type="Gene3D" id="2.120.10.30">
    <property type="entry name" value="TolB, C-terminal domain"/>
    <property type="match status" value="3"/>
</dbReference>
<comment type="caution">
    <text evidence="3">The sequence shown here is derived from an EMBL/GenBank/DDBJ whole genome shotgun (WGS) entry which is preliminary data.</text>
</comment>
<evidence type="ECO:0000256" key="1">
    <source>
        <dbReference type="ARBA" id="ARBA00009820"/>
    </source>
</evidence>
<sequence length="324" mass="35450">MDVRDPSLSPDGKTLVFVIRHDNYSDLATIPAGGGKVSIIRSGKGDYYKVPGTDIVKSNANWISQPSFSADGKKVLFLSDSEKEDWYKETGVDAPLLDPMVQTVLLSDPSADPQDVAYGDFGAGGDRDPSFRPSTPNEIVYTHYTYNIKNPSDLFTQIYLADSTLIAQYPGKYRPGSQKQQPDTGVALTPEDKDTRNYQPAFSPDGKYIAYTRSTTNSNDMSIYVQKVPTGITATPGDEADEKGLASYKGAQLLVKGQYVCQPVWSPDGKSLAYITYNNNAFDLWLAHVSVDSKGKYKLNGTPIQLTDTGNKINADSRPVWAKA</sequence>
<comment type="similarity">
    <text evidence="1">Belongs to the TolB family.</text>
</comment>